<evidence type="ECO:0000256" key="3">
    <source>
        <dbReference type="ARBA" id="ARBA00022989"/>
    </source>
</evidence>
<dbReference type="GO" id="GO:0015513">
    <property type="term" value="F:high-affinity secondary active nitrite transmembrane transporter activity"/>
    <property type="evidence" value="ECO:0007669"/>
    <property type="project" value="TreeGrafter"/>
</dbReference>
<dbReference type="AlphaFoldDB" id="A0AAD3TWV6"/>
<reference evidence="7" key="2">
    <citation type="submission" date="2023-06" db="EMBL/GenBank/DDBJ databases">
        <authorList>
            <person name="Kobayashi Y."/>
            <person name="Kayamori A."/>
            <person name="Aoki K."/>
            <person name="Shiwa Y."/>
            <person name="Fujita N."/>
            <person name="Sugita T."/>
            <person name="Iwasaki W."/>
            <person name="Tanaka N."/>
            <person name="Takashima M."/>
        </authorList>
    </citation>
    <scope>NUCLEOTIDE SEQUENCE</scope>
    <source>
        <strain evidence="7">HIS016</strain>
    </source>
</reference>
<dbReference type="Proteomes" id="UP001222932">
    <property type="component" value="Unassembled WGS sequence"/>
</dbReference>
<evidence type="ECO:0000256" key="4">
    <source>
        <dbReference type="ARBA" id="ARBA00023136"/>
    </source>
</evidence>
<evidence type="ECO:0000256" key="1">
    <source>
        <dbReference type="ARBA" id="ARBA00004141"/>
    </source>
</evidence>
<reference evidence="7" key="1">
    <citation type="journal article" date="2023" name="BMC Genomics">
        <title>Chromosome-level genome assemblies of Cutaneotrichosporon spp. (Trichosporonales, Basidiomycota) reveal imbalanced evolution between nucleotide sequences and chromosome synteny.</title>
        <authorList>
            <person name="Kobayashi Y."/>
            <person name="Kayamori A."/>
            <person name="Aoki K."/>
            <person name="Shiwa Y."/>
            <person name="Matsutani M."/>
            <person name="Fujita N."/>
            <person name="Sugita T."/>
            <person name="Iwasaki W."/>
            <person name="Tanaka N."/>
            <person name="Takashima M."/>
        </authorList>
    </citation>
    <scope>NUCLEOTIDE SEQUENCE</scope>
    <source>
        <strain evidence="7">HIS016</strain>
    </source>
</reference>
<dbReference type="PANTHER" id="PTHR30520:SF6">
    <property type="entry name" value="FORMATE_NITRATE FAMILY TRANSPORTER (EUROFUNG)"/>
    <property type="match status" value="1"/>
</dbReference>
<gene>
    <name evidence="7" type="ORF">CspeluHIS016_0500110</name>
</gene>
<comment type="subcellular location">
    <subcellularLocation>
        <location evidence="1">Membrane</location>
        <topology evidence="1">Multi-pass membrane protein</topology>
    </subcellularLocation>
</comment>
<dbReference type="PANTHER" id="PTHR30520">
    <property type="entry name" value="FORMATE TRANSPORTER-RELATED"/>
    <property type="match status" value="1"/>
</dbReference>
<dbReference type="GO" id="GO:0015707">
    <property type="term" value="P:nitrite transport"/>
    <property type="evidence" value="ECO:0007669"/>
    <property type="project" value="TreeGrafter"/>
</dbReference>
<dbReference type="InterPro" id="IPR000292">
    <property type="entry name" value="For/NO2_transpt"/>
</dbReference>
<keyword evidence="4 6" id="KW-0472">Membrane</keyword>
<dbReference type="GO" id="GO:0005886">
    <property type="term" value="C:plasma membrane"/>
    <property type="evidence" value="ECO:0007669"/>
    <property type="project" value="TreeGrafter"/>
</dbReference>
<feature type="transmembrane region" description="Helical" evidence="6">
    <location>
        <begin position="24"/>
        <end position="50"/>
    </location>
</feature>
<dbReference type="EMBL" id="BTCM01000005">
    <property type="protein sequence ID" value="GMK57979.1"/>
    <property type="molecule type" value="Genomic_DNA"/>
</dbReference>
<comment type="caution">
    <text evidence="7">The sequence shown here is derived from an EMBL/GenBank/DDBJ whole genome shotgun (WGS) entry which is preliminary data.</text>
</comment>
<evidence type="ECO:0000313" key="7">
    <source>
        <dbReference type="EMBL" id="GMK57979.1"/>
    </source>
</evidence>
<dbReference type="InterPro" id="IPR023271">
    <property type="entry name" value="Aquaporin-like"/>
</dbReference>
<evidence type="ECO:0000313" key="8">
    <source>
        <dbReference type="Proteomes" id="UP001222932"/>
    </source>
</evidence>
<proteinExistence type="inferred from homology"/>
<feature type="transmembrane region" description="Helical" evidence="6">
    <location>
        <begin position="62"/>
        <end position="82"/>
    </location>
</feature>
<organism evidence="7 8">
    <name type="scientific">Cutaneotrichosporon spelunceum</name>
    <dbReference type="NCBI Taxonomy" id="1672016"/>
    <lineage>
        <taxon>Eukaryota</taxon>
        <taxon>Fungi</taxon>
        <taxon>Dikarya</taxon>
        <taxon>Basidiomycota</taxon>
        <taxon>Agaricomycotina</taxon>
        <taxon>Tremellomycetes</taxon>
        <taxon>Trichosporonales</taxon>
        <taxon>Trichosporonaceae</taxon>
        <taxon>Cutaneotrichosporon</taxon>
    </lineage>
</organism>
<sequence>MDALTPSQVTELFINLGLVKAKQAYYVTFFKAWMAGWMLCFGAMLVQLILSGSPGLKAENLALISLIAAFFFPVGLLMLVLTGQELLTAHLMFMPMSLLRGKVKA</sequence>
<name>A0AAD3TWV6_9TREE</name>
<evidence type="ECO:0000256" key="5">
    <source>
        <dbReference type="ARBA" id="ARBA00049660"/>
    </source>
</evidence>
<evidence type="ECO:0000256" key="2">
    <source>
        <dbReference type="ARBA" id="ARBA00022692"/>
    </source>
</evidence>
<keyword evidence="2 6" id="KW-0812">Transmembrane</keyword>
<accession>A0AAD3TWV6</accession>
<keyword evidence="3 6" id="KW-1133">Transmembrane helix</keyword>
<keyword evidence="8" id="KW-1185">Reference proteome</keyword>
<protein>
    <submittedName>
        <fullName evidence="7">Uncharacterized protein</fullName>
    </submittedName>
</protein>
<evidence type="ECO:0000256" key="6">
    <source>
        <dbReference type="SAM" id="Phobius"/>
    </source>
</evidence>
<dbReference type="Pfam" id="PF01226">
    <property type="entry name" value="Form_Nir_trans"/>
    <property type="match status" value="1"/>
</dbReference>
<comment type="similarity">
    <text evidence="5">Belongs to the FNT transporter (TC 1.A.16) family.</text>
</comment>
<dbReference type="Gene3D" id="1.20.1080.10">
    <property type="entry name" value="Glycerol uptake facilitator protein"/>
    <property type="match status" value="1"/>
</dbReference>